<keyword evidence="3" id="KW-1185">Reference proteome</keyword>
<reference evidence="2 3" key="1">
    <citation type="submission" date="2018-05" db="EMBL/GenBank/DDBJ databases">
        <title>Complete Genome Sequences of Extremely Thermoacidophilic, Metal-Mobilizing Type-Strain Members of the Archaeal Family Sulfolobaceae: Acidianus brierleyi DSM-1651T, Acidianus sulfidivorans DSM-18786T, Metallosphaera hakonensis DSM-7519T, and Metallosphaera prunae DSM-10039T.</title>
        <authorList>
            <person name="Counts J.A."/>
            <person name="Kelly R.M."/>
        </authorList>
    </citation>
    <scope>NUCLEOTIDE SEQUENCE [LARGE SCALE GENOMIC DNA]</scope>
    <source>
        <strain evidence="2 3">DSM 1651</strain>
    </source>
</reference>
<feature type="transmembrane region" description="Helical" evidence="1">
    <location>
        <begin position="97"/>
        <end position="126"/>
    </location>
</feature>
<protein>
    <submittedName>
        <fullName evidence="2">Uncharacterized protein</fullName>
    </submittedName>
</protein>
<evidence type="ECO:0000313" key="3">
    <source>
        <dbReference type="Proteomes" id="UP000248044"/>
    </source>
</evidence>
<dbReference type="AlphaFoldDB" id="A0A2U9IB68"/>
<name>A0A2U9IB68_9CREN</name>
<feature type="transmembrane region" description="Helical" evidence="1">
    <location>
        <begin position="56"/>
        <end position="77"/>
    </location>
</feature>
<sequence>MRLIYYIAKRLLTNPYDLIWAVGFMIFWILMGAYIFSPGIAHGEYYNQEVYYYTSGWAGTIILFSLGSLSVGITAMLNYQTGGLSHLFRYSKLTPLYYISSIYIGSIIASLIIGSTMIAFTTVAFSNRFGFIVYPKDILLLIISIILTAIFLTSFSMFLSIITLKTTRKIREFINMVPLLFSFLFGFGYLYLKLNYFTYASPFTMVDSLTMSGYLGKPSPLNYASIILSGQSGSFISIPLAIISSILWTVVLTIIDIIGIRKLYYKPLEEEKLA</sequence>
<keyword evidence="1" id="KW-0812">Transmembrane</keyword>
<accession>A0A2U9IB68</accession>
<dbReference type="EMBL" id="CP029289">
    <property type="protein sequence ID" value="AWR93250.1"/>
    <property type="molecule type" value="Genomic_DNA"/>
</dbReference>
<dbReference type="Proteomes" id="UP000248044">
    <property type="component" value="Chromosome"/>
</dbReference>
<dbReference type="RefSeq" id="WP_110269135.1">
    <property type="nucleotide sequence ID" value="NZ_CP029289.2"/>
</dbReference>
<feature type="transmembrane region" description="Helical" evidence="1">
    <location>
        <begin position="18"/>
        <end position="36"/>
    </location>
</feature>
<feature type="transmembrane region" description="Helical" evidence="1">
    <location>
        <begin position="138"/>
        <end position="161"/>
    </location>
</feature>
<proteinExistence type="predicted"/>
<evidence type="ECO:0000256" key="1">
    <source>
        <dbReference type="SAM" id="Phobius"/>
    </source>
</evidence>
<dbReference type="GeneID" id="36830512"/>
<dbReference type="OrthoDB" id="42924at2157"/>
<feature type="transmembrane region" description="Helical" evidence="1">
    <location>
        <begin position="173"/>
        <end position="192"/>
    </location>
</feature>
<organism evidence="2 3">
    <name type="scientific">Acidianus brierleyi</name>
    <dbReference type="NCBI Taxonomy" id="41673"/>
    <lineage>
        <taxon>Archaea</taxon>
        <taxon>Thermoproteota</taxon>
        <taxon>Thermoprotei</taxon>
        <taxon>Sulfolobales</taxon>
        <taxon>Sulfolobaceae</taxon>
        <taxon>Acidianus</taxon>
    </lineage>
</organism>
<keyword evidence="1" id="KW-1133">Transmembrane helix</keyword>
<dbReference type="KEGG" id="abri:DFR85_00110"/>
<keyword evidence="1" id="KW-0472">Membrane</keyword>
<feature type="transmembrane region" description="Helical" evidence="1">
    <location>
        <begin position="235"/>
        <end position="258"/>
    </location>
</feature>
<evidence type="ECO:0000313" key="2">
    <source>
        <dbReference type="EMBL" id="AWR93250.1"/>
    </source>
</evidence>
<gene>
    <name evidence="2" type="ORF">DFR85_00110</name>
</gene>